<comment type="subcellular location">
    <subcellularLocation>
        <location evidence="1">Cell membrane</location>
        <topology evidence="1">Multi-pass membrane protein</topology>
    </subcellularLocation>
</comment>
<dbReference type="Gene3D" id="1.20.1250.20">
    <property type="entry name" value="MFS general substrate transporter like domains"/>
    <property type="match status" value="2"/>
</dbReference>
<dbReference type="InterPro" id="IPR000109">
    <property type="entry name" value="POT_fam"/>
</dbReference>
<evidence type="ECO:0000256" key="4">
    <source>
        <dbReference type="ARBA" id="ARBA00022475"/>
    </source>
</evidence>
<dbReference type="GO" id="GO:0005886">
    <property type="term" value="C:plasma membrane"/>
    <property type="evidence" value="ECO:0007669"/>
    <property type="project" value="UniProtKB-SubCell"/>
</dbReference>
<feature type="transmembrane region" description="Helical" evidence="8">
    <location>
        <begin position="438"/>
        <end position="459"/>
    </location>
</feature>
<feature type="transmembrane region" description="Helical" evidence="8">
    <location>
        <begin position="249"/>
        <end position="269"/>
    </location>
</feature>
<feature type="transmembrane region" description="Helical" evidence="8">
    <location>
        <begin position="502"/>
        <end position="527"/>
    </location>
</feature>
<evidence type="ECO:0000256" key="5">
    <source>
        <dbReference type="ARBA" id="ARBA00022692"/>
    </source>
</evidence>
<accession>A0A836YU25</accession>
<feature type="transmembrane region" description="Helical" evidence="8">
    <location>
        <begin position="54"/>
        <end position="74"/>
    </location>
</feature>
<reference evidence="10 11" key="1">
    <citation type="journal article" date="2015" name="Stand. Genomic Sci.">
        <title>High quality draft genome of Lactobacillus kunkeei EFB6, isolated from a German European foulbrood outbreak of honeybees.</title>
        <authorList>
            <person name="Djukic M."/>
            <person name="Poehlein A."/>
            <person name="Strauss J."/>
            <person name="Tann F.J."/>
            <person name="Leimbach A."/>
            <person name="Hoppert M."/>
            <person name="Daniel R."/>
        </authorList>
    </citation>
    <scope>NUCLEOTIDE SEQUENCE [LARGE SCALE GENOMIC DNA]</scope>
    <source>
        <strain evidence="10 11">EFB6</strain>
    </source>
</reference>
<evidence type="ECO:0000313" key="11">
    <source>
        <dbReference type="Proteomes" id="UP000026921"/>
    </source>
</evidence>
<dbReference type="PROSITE" id="PS50850">
    <property type="entry name" value="MFS"/>
    <property type="match status" value="1"/>
</dbReference>
<dbReference type="GO" id="GO:1904680">
    <property type="term" value="F:peptide transmembrane transporter activity"/>
    <property type="evidence" value="ECO:0007669"/>
    <property type="project" value="InterPro"/>
</dbReference>
<dbReference type="PANTHER" id="PTHR23517">
    <property type="entry name" value="RESISTANCE PROTEIN MDTM, PUTATIVE-RELATED-RELATED"/>
    <property type="match status" value="1"/>
</dbReference>
<dbReference type="PANTHER" id="PTHR23517:SF15">
    <property type="entry name" value="PROTON-DEPENDENT OLIGOPEPTIDE FAMILY TRANSPORT PROTEIN"/>
    <property type="match status" value="1"/>
</dbReference>
<evidence type="ECO:0000256" key="1">
    <source>
        <dbReference type="ARBA" id="ARBA00004651"/>
    </source>
</evidence>
<feature type="transmembrane region" description="Helical" evidence="8">
    <location>
        <begin position="347"/>
        <end position="366"/>
    </location>
</feature>
<evidence type="ECO:0000313" key="10">
    <source>
        <dbReference type="EMBL" id="KDB00271.1"/>
    </source>
</evidence>
<sequence length="540" mass="60446">MDKIDNDNQSKGLISLTLTESLERFSYYGMQAILLYYMYYSLSRGGLGFKPSTAASLFAIYGSLSYLSAACGGYISDRILGGKRTVSLGAILIIFGQLILTIPLHNSIWLLFISLVFLTVGTGLLKPTITTMVGNLYDEQYNTRAYRFTIFLSGINIGAFLAPIIIGYIGVHVNFHLGFLIGAIAMAIGLAIFERHTKDYNQNNSIYTLNPIEPYEIKKLLDRVMLFVVSISLVFLLMYVFDALNLENIITLLSAITIIIPFIYFFVIISSNHTSQKERKGMVVYVILFICASFFWGVEEQGPIVLAMMASGSTDNDFYVWKYAVLAFFIVASLIIGYFVQKKSNSALLKAFTAVILLFFILLGIFHNGDFHVHISRTWYQAINPLFILIFTPLFAKYWHHRESNALKSFPLGVFLASIGCLILFIPIKFLAGSEVNPLWIIATVGMVCLGEMLIYPVGLSVTYRLAPKNFLSQMMGVWYLSAATGQAINSQVVKYFSVDNVNYFLVLGSIGIVLSIVMVILLHQVLRDLHISRKIKKSA</sequence>
<feature type="transmembrane region" description="Helical" evidence="8">
    <location>
        <begin position="378"/>
        <end position="398"/>
    </location>
</feature>
<feature type="transmembrane region" description="Helical" evidence="8">
    <location>
        <begin position="86"/>
        <end position="102"/>
    </location>
</feature>
<keyword evidence="6 8" id="KW-1133">Transmembrane helix</keyword>
<dbReference type="Proteomes" id="UP000026921">
    <property type="component" value="Unassembled WGS sequence"/>
</dbReference>
<evidence type="ECO:0000259" key="9">
    <source>
        <dbReference type="PROSITE" id="PS50850"/>
    </source>
</evidence>
<name>A0A836YU25_9LACO</name>
<dbReference type="CDD" id="cd17346">
    <property type="entry name" value="MFS_DtpA_like"/>
    <property type="match status" value="1"/>
</dbReference>
<comment type="similarity">
    <text evidence="2">Belongs to the major facilitator superfamily. Proton-dependent oligopeptide transporter (POT/PTR) (TC 2.A.17) family.</text>
</comment>
<dbReference type="InterPro" id="IPR020846">
    <property type="entry name" value="MFS_dom"/>
</dbReference>
<comment type="caution">
    <text evidence="10">The sequence shown here is derived from an EMBL/GenBank/DDBJ whole genome shotgun (WGS) entry which is preliminary data.</text>
</comment>
<dbReference type="InterPro" id="IPR050171">
    <property type="entry name" value="MFS_Transporters"/>
</dbReference>
<organism evidence="10 11">
    <name type="scientific">Apilactobacillus kunkeei EFB6</name>
    <dbReference type="NCBI Taxonomy" id="1419324"/>
    <lineage>
        <taxon>Bacteria</taxon>
        <taxon>Bacillati</taxon>
        <taxon>Bacillota</taxon>
        <taxon>Bacilli</taxon>
        <taxon>Lactobacillales</taxon>
        <taxon>Lactobacillaceae</taxon>
        <taxon>Apilactobacillus</taxon>
    </lineage>
</organism>
<dbReference type="RefSeq" id="WP_034535279.1">
    <property type="nucleotide sequence ID" value="NZ_AZBY01000036.1"/>
</dbReference>
<feature type="transmembrane region" description="Helical" evidence="8">
    <location>
        <begin position="281"/>
        <end position="298"/>
    </location>
</feature>
<dbReference type="InterPro" id="IPR005279">
    <property type="entry name" value="Dipep/tripep_permease"/>
</dbReference>
<dbReference type="NCBIfam" id="TIGR00924">
    <property type="entry name" value="yjdL_sub1_fam"/>
    <property type="match status" value="1"/>
</dbReference>
<feature type="domain" description="Major facilitator superfamily (MFS) profile" evidence="9">
    <location>
        <begin position="1"/>
        <end position="201"/>
    </location>
</feature>
<evidence type="ECO:0000256" key="3">
    <source>
        <dbReference type="ARBA" id="ARBA00022448"/>
    </source>
</evidence>
<evidence type="ECO:0000256" key="2">
    <source>
        <dbReference type="ARBA" id="ARBA00005982"/>
    </source>
</evidence>
<evidence type="ECO:0000256" key="7">
    <source>
        <dbReference type="ARBA" id="ARBA00023136"/>
    </source>
</evidence>
<feature type="transmembrane region" description="Helical" evidence="8">
    <location>
        <begin position="410"/>
        <end position="432"/>
    </location>
</feature>
<keyword evidence="7 8" id="KW-0472">Membrane</keyword>
<gene>
    <name evidence="10" type="primary">dtpT</name>
    <name evidence="10" type="ORF">LAKU_36c00150</name>
</gene>
<feature type="transmembrane region" description="Helical" evidence="8">
    <location>
        <begin position="318"/>
        <end position="340"/>
    </location>
</feature>
<evidence type="ECO:0000256" key="6">
    <source>
        <dbReference type="ARBA" id="ARBA00022989"/>
    </source>
</evidence>
<evidence type="ECO:0000256" key="8">
    <source>
        <dbReference type="SAM" id="Phobius"/>
    </source>
</evidence>
<dbReference type="SUPFAM" id="SSF103473">
    <property type="entry name" value="MFS general substrate transporter"/>
    <property type="match status" value="2"/>
</dbReference>
<feature type="transmembrane region" description="Helical" evidence="8">
    <location>
        <begin position="25"/>
        <end position="42"/>
    </location>
</feature>
<keyword evidence="4" id="KW-1003">Cell membrane</keyword>
<feature type="transmembrane region" description="Helical" evidence="8">
    <location>
        <begin position="146"/>
        <end position="169"/>
    </location>
</feature>
<feature type="transmembrane region" description="Helical" evidence="8">
    <location>
        <begin position="224"/>
        <end position="243"/>
    </location>
</feature>
<dbReference type="AlphaFoldDB" id="A0A836YU25"/>
<dbReference type="GO" id="GO:0006857">
    <property type="term" value="P:oligopeptide transport"/>
    <property type="evidence" value="ECO:0007669"/>
    <property type="project" value="InterPro"/>
</dbReference>
<dbReference type="PROSITE" id="PS01022">
    <property type="entry name" value="PTR2_1"/>
    <property type="match status" value="1"/>
</dbReference>
<keyword evidence="5 8" id="KW-0812">Transmembrane</keyword>
<keyword evidence="3" id="KW-0813">Transport</keyword>
<dbReference type="EMBL" id="AZBY01000036">
    <property type="protein sequence ID" value="KDB00271.1"/>
    <property type="molecule type" value="Genomic_DNA"/>
</dbReference>
<dbReference type="Pfam" id="PF00854">
    <property type="entry name" value="PTR2"/>
    <property type="match status" value="2"/>
</dbReference>
<feature type="transmembrane region" description="Helical" evidence="8">
    <location>
        <begin position="471"/>
        <end position="490"/>
    </location>
</feature>
<dbReference type="InterPro" id="IPR018456">
    <property type="entry name" value="PTR2_symporter_CS"/>
</dbReference>
<proteinExistence type="inferred from homology"/>
<protein>
    <submittedName>
        <fullName evidence="10">Di-/tripeptide transporter DtpT</fullName>
    </submittedName>
</protein>
<feature type="transmembrane region" description="Helical" evidence="8">
    <location>
        <begin position="175"/>
        <end position="193"/>
    </location>
</feature>
<dbReference type="InterPro" id="IPR036259">
    <property type="entry name" value="MFS_trans_sf"/>
</dbReference>